<proteinExistence type="predicted"/>
<gene>
    <name evidence="4" type="ORF">POL25_40365</name>
</gene>
<dbReference type="Pfam" id="PF01381">
    <property type="entry name" value="HTH_3"/>
    <property type="match status" value="1"/>
</dbReference>
<feature type="transmembrane region" description="Helical" evidence="2">
    <location>
        <begin position="258"/>
        <end position="276"/>
    </location>
</feature>
<comment type="caution">
    <text evidence="4">The sequence shown here is derived from an EMBL/GenBank/DDBJ whole genome shotgun (WGS) entry which is preliminary data.</text>
</comment>
<dbReference type="SUPFAM" id="SSF47413">
    <property type="entry name" value="lambda repressor-like DNA-binding domains"/>
    <property type="match status" value="1"/>
</dbReference>
<keyword evidence="2" id="KW-1133">Transmembrane helix</keyword>
<keyword evidence="2" id="KW-0472">Membrane</keyword>
<dbReference type="InterPro" id="IPR001387">
    <property type="entry name" value="Cro/C1-type_HTH"/>
</dbReference>
<dbReference type="PROSITE" id="PS50943">
    <property type="entry name" value="HTH_CROC1"/>
    <property type="match status" value="1"/>
</dbReference>
<dbReference type="Gene3D" id="1.10.260.40">
    <property type="entry name" value="lambda repressor-like DNA-binding domains"/>
    <property type="match status" value="1"/>
</dbReference>
<feature type="domain" description="HTH cro/C1-type" evidence="3">
    <location>
        <begin position="69"/>
        <end position="114"/>
    </location>
</feature>
<evidence type="ECO:0000313" key="4">
    <source>
        <dbReference type="EMBL" id="MDC0723210.1"/>
    </source>
</evidence>
<evidence type="ECO:0000256" key="2">
    <source>
        <dbReference type="SAM" id="Phobius"/>
    </source>
</evidence>
<evidence type="ECO:0000256" key="1">
    <source>
        <dbReference type="SAM" id="Coils"/>
    </source>
</evidence>
<reference evidence="4 5" key="1">
    <citation type="submission" date="2022-11" db="EMBL/GenBank/DDBJ databases">
        <title>Minimal conservation of predation-associated metabolite biosynthetic gene clusters underscores biosynthetic potential of Myxococcota including descriptions for ten novel species: Archangium lansinium sp. nov., Myxococcus landrumus sp. nov., Nannocystis bai.</title>
        <authorList>
            <person name="Ahearne A."/>
            <person name="Stevens C."/>
            <person name="Dowd S."/>
        </authorList>
    </citation>
    <scope>NUCLEOTIDE SEQUENCE [LARGE SCALE GENOMIC DNA]</scope>
    <source>
        <strain evidence="4 5">BB15-2</strain>
    </source>
</reference>
<organism evidence="4 5">
    <name type="scientific">Nannocystis bainbridge</name>
    <dbReference type="NCBI Taxonomy" id="2995303"/>
    <lineage>
        <taxon>Bacteria</taxon>
        <taxon>Pseudomonadati</taxon>
        <taxon>Myxococcota</taxon>
        <taxon>Polyangia</taxon>
        <taxon>Nannocystales</taxon>
        <taxon>Nannocystaceae</taxon>
        <taxon>Nannocystis</taxon>
    </lineage>
</organism>
<dbReference type="InterPro" id="IPR010982">
    <property type="entry name" value="Lambda_DNA-bd_dom_sf"/>
</dbReference>
<accession>A0ABT5ECA6</accession>
<name>A0ABT5ECA6_9BACT</name>
<evidence type="ECO:0000259" key="3">
    <source>
        <dbReference type="PROSITE" id="PS50943"/>
    </source>
</evidence>
<keyword evidence="2" id="KW-0812">Transmembrane</keyword>
<dbReference type="RefSeq" id="WP_272091747.1">
    <property type="nucleotide sequence ID" value="NZ_JAQNDL010000004.1"/>
</dbReference>
<feature type="coiled-coil region" evidence="1">
    <location>
        <begin position="166"/>
        <end position="249"/>
    </location>
</feature>
<keyword evidence="5" id="KW-1185">Reference proteome</keyword>
<sequence length="282" mass="30728">MTKQELAERSEHNSAHVLALFDQPEPNPKLGLYLELVHKAGARFHGIEVNKPAAVVGRIREIIAREQILTVSALAKVSGINRSQLSSLLNDPDPNPTLATFDRLVATLGAEQEFGLVSFMDAEVEQAIVVGIEEVEAVKQETRARHLWAVPNPTPTMSAAAERAAQAKAEALAAELTERISRLHEMNVALEKRLADGAAELERLRGLNAALERLRAEDEAEIARLKQANRELERLYVQDQAELAELSARKDWGLGRKLLFGVSCVAAGAGAAAIVMQSRGRS</sequence>
<dbReference type="Proteomes" id="UP001221686">
    <property type="component" value="Unassembled WGS sequence"/>
</dbReference>
<evidence type="ECO:0000313" key="5">
    <source>
        <dbReference type="Proteomes" id="UP001221686"/>
    </source>
</evidence>
<dbReference type="EMBL" id="JAQNDL010000004">
    <property type="protein sequence ID" value="MDC0723210.1"/>
    <property type="molecule type" value="Genomic_DNA"/>
</dbReference>
<keyword evidence="1" id="KW-0175">Coiled coil</keyword>
<protein>
    <submittedName>
        <fullName evidence="4">Helix-turn-helix transcriptional regulator</fullName>
    </submittedName>
</protein>